<feature type="compositionally biased region" description="Basic residues" evidence="1">
    <location>
        <begin position="67"/>
        <end position="76"/>
    </location>
</feature>
<reference evidence="2" key="1">
    <citation type="journal article" date="2023" name="G3 (Bethesda)">
        <title>A reference genome for the long-term kleptoplast-retaining sea slug Elysia crispata morphotype clarki.</title>
        <authorList>
            <person name="Eastman K.E."/>
            <person name="Pendleton A.L."/>
            <person name="Shaikh M.A."/>
            <person name="Suttiyut T."/>
            <person name="Ogas R."/>
            <person name="Tomko P."/>
            <person name="Gavelis G."/>
            <person name="Widhalm J.R."/>
            <person name="Wisecaver J.H."/>
        </authorList>
    </citation>
    <scope>NUCLEOTIDE SEQUENCE</scope>
    <source>
        <strain evidence="2">ECLA1</strain>
    </source>
</reference>
<name>A0AAE0ZC10_9GAST</name>
<dbReference type="PROSITE" id="PS50096">
    <property type="entry name" value="IQ"/>
    <property type="match status" value="1"/>
</dbReference>
<keyword evidence="3" id="KW-1185">Reference proteome</keyword>
<dbReference type="EMBL" id="JAWDGP010004234">
    <property type="protein sequence ID" value="KAK3766390.1"/>
    <property type="molecule type" value="Genomic_DNA"/>
</dbReference>
<dbReference type="AlphaFoldDB" id="A0AAE0ZC10"/>
<dbReference type="Proteomes" id="UP001283361">
    <property type="component" value="Unassembled WGS sequence"/>
</dbReference>
<gene>
    <name evidence="2" type="ORF">RRG08_056064</name>
</gene>
<dbReference type="PANTHER" id="PTHR16049">
    <property type="entry name" value="IQ DOMAIN-CONTAINING PROTEIN C"/>
    <property type="match status" value="1"/>
</dbReference>
<evidence type="ECO:0000313" key="2">
    <source>
        <dbReference type="EMBL" id="KAK3766390.1"/>
    </source>
</evidence>
<feature type="region of interest" description="Disordered" evidence="1">
    <location>
        <begin position="102"/>
        <end position="132"/>
    </location>
</feature>
<dbReference type="PANTHER" id="PTHR16049:SF8">
    <property type="entry name" value="IQ DOMAIN-CONTAINING PROTEIN C"/>
    <property type="match status" value="1"/>
</dbReference>
<protein>
    <submittedName>
        <fullName evidence="2">Uncharacterized protein</fullName>
    </submittedName>
</protein>
<proteinExistence type="predicted"/>
<accession>A0AAE0ZC10</accession>
<evidence type="ECO:0000313" key="3">
    <source>
        <dbReference type="Proteomes" id="UP001283361"/>
    </source>
</evidence>
<evidence type="ECO:0000256" key="1">
    <source>
        <dbReference type="SAM" id="MobiDB-lite"/>
    </source>
</evidence>
<sequence>MDADESFLDNLESSCVEEISKIQAFIRGMLVRKQMDEIRELYKQIVQSIDGEDTVVEWPGHSISRPVVRKRTKGHSASKQSASKYEEKKSIAISDHKSVTSVLSSRGLSRKKRPSAGNHKSRKGQAIDQGSEELRRKVDDYENGSAIECSHKSETSDIEIRDSRLLAAQLENQPEEEGKKENFEEKSKLEYIRDDGGPRETPCIAGASDNKGECEQYFQEDSAEERETVVENIISKECSTVPKSAGEPQLVCVEVQTENCLDKSDNLSQEVNLEGPDIINEKSSSKDSSSNNVAAKPNSFVQESEANLGVQAPSDLTQEGTSETCGKLGESLSDSCYRQGSDEVYSHKFEDGADVPRNKQELIDLKSTVIMELLWVQQAIVSRKNYLRMRQQVQ</sequence>
<feature type="compositionally biased region" description="Basic residues" evidence="1">
    <location>
        <begin position="108"/>
        <end position="123"/>
    </location>
</feature>
<comment type="caution">
    <text evidence="2">The sequence shown here is derived from an EMBL/GenBank/DDBJ whole genome shotgun (WGS) entry which is preliminary data.</text>
</comment>
<feature type="region of interest" description="Disordered" evidence="1">
    <location>
        <begin position="267"/>
        <end position="294"/>
    </location>
</feature>
<dbReference type="InterPro" id="IPR042506">
    <property type="entry name" value="IQCC"/>
</dbReference>
<organism evidence="2 3">
    <name type="scientific">Elysia crispata</name>
    <name type="common">lettuce slug</name>
    <dbReference type="NCBI Taxonomy" id="231223"/>
    <lineage>
        <taxon>Eukaryota</taxon>
        <taxon>Metazoa</taxon>
        <taxon>Spiralia</taxon>
        <taxon>Lophotrochozoa</taxon>
        <taxon>Mollusca</taxon>
        <taxon>Gastropoda</taxon>
        <taxon>Heterobranchia</taxon>
        <taxon>Euthyneura</taxon>
        <taxon>Panpulmonata</taxon>
        <taxon>Sacoglossa</taxon>
        <taxon>Placobranchoidea</taxon>
        <taxon>Plakobranchidae</taxon>
        <taxon>Elysia</taxon>
    </lineage>
</organism>
<feature type="region of interest" description="Disordered" evidence="1">
    <location>
        <begin position="66"/>
        <end position="90"/>
    </location>
</feature>